<dbReference type="AlphaFoldDB" id="A0AAD8GMS6"/>
<organism evidence="2 3">
    <name type="scientific">Heracleum sosnowskyi</name>
    <dbReference type="NCBI Taxonomy" id="360622"/>
    <lineage>
        <taxon>Eukaryota</taxon>
        <taxon>Viridiplantae</taxon>
        <taxon>Streptophyta</taxon>
        <taxon>Embryophyta</taxon>
        <taxon>Tracheophyta</taxon>
        <taxon>Spermatophyta</taxon>
        <taxon>Magnoliopsida</taxon>
        <taxon>eudicotyledons</taxon>
        <taxon>Gunneridae</taxon>
        <taxon>Pentapetalae</taxon>
        <taxon>asterids</taxon>
        <taxon>campanulids</taxon>
        <taxon>Apiales</taxon>
        <taxon>Apiaceae</taxon>
        <taxon>Apioideae</taxon>
        <taxon>apioid superclade</taxon>
        <taxon>Tordylieae</taxon>
        <taxon>Tordyliinae</taxon>
        <taxon>Heracleum</taxon>
    </lineage>
</organism>
<feature type="compositionally biased region" description="Polar residues" evidence="1">
    <location>
        <begin position="1"/>
        <end position="22"/>
    </location>
</feature>
<reference evidence="2" key="1">
    <citation type="submission" date="2023-02" db="EMBL/GenBank/DDBJ databases">
        <title>Genome of toxic invasive species Heracleum sosnowskyi carries increased number of genes despite the absence of recent whole-genome duplications.</title>
        <authorList>
            <person name="Schelkunov M."/>
            <person name="Shtratnikova V."/>
            <person name="Makarenko M."/>
            <person name="Klepikova A."/>
            <person name="Omelchenko D."/>
            <person name="Novikova G."/>
            <person name="Obukhova E."/>
            <person name="Bogdanov V."/>
            <person name="Penin A."/>
            <person name="Logacheva M."/>
        </authorList>
    </citation>
    <scope>NUCLEOTIDE SEQUENCE</scope>
    <source>
        <strain evidence="2">Hsosn_3</strain>
        <tissue evidence="2">Leaf</tissue>
    </source>
</reference>
<name>A0AAD8GMS6_9APIA</name>
<feature type="compositionally biased region" description="Polar residues" evidence="1">
    <location>
        <begin position="235"/>
        <end position="244"/>
    </location>
</feature>
<evidence type="ECO:0000256" key="1">
    <source>
        <dbReference type="SAM" id="MobiDB-lite"/>
    </source>
</evidence>
<proteinExistence type="predicted"/>
<feature type="region of interest" description="Disordered" evidence="1">
    <location>
        <begin position="1"/>
        <end position="105"/>
    </location>
</feature>
<feature type="region of interest" description="Disordered" evidence="1">
    <location>
        <begin position="235"/>
        <end position="256"/>
    </location>
</feature>
<sequence length="277" mass="30676">MSRTPSDSASSSQDLFTPNGIESESDTERVGQVRIQGRRGSVNGNFEGGVRTQRIRPQRPRHMDVTSSEEAEGAGEEGKKRTSSRARTRTRESTRTRTRESTRTRMWERKEGTRELEVEILQSPIFRKCLKWTILKLQIVLKLVAPHVQSQINQGGTRSGIAIPNSLERPETPETGNSQATNCIRVGSILVQPQINEGGTRSGNIAIPISPKSPEIGNCQATNCTRVGSTLVQPQINEGGTRSGNIAIPNSPERPDSWQLSSYKLHWSWQRPRAAAN</sequence>
<reference evidence="2" key="2">
    <citation type="submission" date="2023-05" db="EMBL/GenBank/DDBJ databases">
        <authorList>
            <person name="Schelkunov M.I."/>
        </authorList>
    </citation>
    <scope>NUCLEOTIDE SEQUENCE</scope>
    <source>
        <strain evidence="2">Hsosn_3</strain>
        <tissue evidence="2">Leaf</tissue>
    </source>
</reference>
<feature type="region of interest" description="Disordered" evidence="1">
    <location>
        <begin position="158"/>
        <end position="179"/>
    </location>
</feature>
<comment type="caution">
    <text evidence="2">The sequence shown here is derived from an EMBL/GenBank/DDBJ whole genome shotgun (WGS) entry which is preliminary data.</text>
</comment>
<keyword evidence="3" id="KW-1185">Reference proteome</keyword>
<gene>
    <name evidence="2" type="ORF">POM88_054081</name>
</gene>
<evidence type="ECO:0000313" key="3">
    <source>
        <dbReference type="Proteomes" id="UP001237642"/>
    </source>
</evidence>
<protein>
    <submittedName>
        <fullName evidence="2">Uncharacterized protein</fullName>
    </submittedName>
</protein>
<dbReference type="EMBL" id="JAUIZM010000028">
    <property type="protein sequence ID" value="KAK1351622.1"/>
    <property type="molecule type" value="Genomic_DNA"/>
</dbReference>
<dbReference type="Proteomes" id="UP001237642">
    <property type="component" value="Unassembled WGS sequence"/>
</dbReference>
<feature type="compositionally biased region" description="Basic and acidic residues" evidence="1">
    <location>
        <begin position="89"/>
        <end position="105"/>
    </location>
</feature>
<accession>A0AAD8GMS6</accession>
<evidence type="ECO:0000313" key="2">
    <source>
        <dbReference type="EMBL" id="KAK1351622.1"/>
    </source>
</evidence>